<sequence>MLMMLWQPHWIHNEIGLNVVAWDFSSPDCLAGSSQSKGDACGFAQASVEKIVSRDFAENWPAARGFVEKYQMTNAIQNALIAKVDQGGMSIEEAVAEWMAENEDTWRAWTN</sequence>
<evidence type="ECO:0000313" key="2">
    <source>
        <dbReference type="EMBL" id="PUB08408.1"/>
    </source>
</evidence>
<dbReference type="Pfam" id="PF04069">
    <property type="entry name" value="OpuAC"/>
    <property type="match status" value="1"/>
</dbReference>
<dbReference type="InterPro" id="IPR007210">
    <property type="entry name" value="ABC_Gly_betaine_transp_sub-bd"/>
</dbReference>
<proteinExistence type="predicted"/>
<dbReference type="GO" id="GO:0043190">
    <property type="term" value="C:ATP-binding cassette (ABC) transporter complex"/>
    <property type="evidence" value="ECO:0007669"/>
    <property type="project" value="InterPro"/>
</dbReference>
<dbReference type="SUPFAM" id="SSF53850">
    <property type="entry name" value="Periplasmic binding protein-like II"/>
    <property type="match status" value="1"/>
</dbReference>
<dbReference type="AlphaFoldDB" id="A0A2T6K1D5"/>
<dbReference type="Proteomes" id="UP000244523">
    <property type="component" value="Unassembled WGS sequence"/>
</dbReference>
<evidence type="ECO:0000313" key="3">
    <source>
        <dbReference type="Proteomes" id="UP000244523"/>
    </source>
</evidence>
<feature type="domain" description="ABC-type glycine betaine transport system substrate-binding" evidence="1">
    <location>
        <begin position="2"/>
        <end position="101"/>
    </location>
</feature>
<protein>
    <submittedName>
        <fullName evidence="2">Substrate binding protein of glycine betaine ABC transport system</fullName>
    </submittedName>
</protein>
<accession>A0A2T6K1D5</accession>
<dbReference type="Gene3D" id="3.40.190.10">
    <property type="entry name" value="Periplasmic binding protein-like II"/>
    <property type="match status" value="1"/>
</dbReference>
<dbReference type="Gene3D" id="3.40.190.100">
    <property type="entry name" value="Glycine betaine-binding periplasmic protein, domain 2"/>
    <property type="match status" value="1"/>
</dbReference>
<gene>
    <name evidence="2" type="ORF">C8N45_1342</name>
</gene>
<reference evidence="2 3" key="1">
    <citation type="submission" date="2018-04" db="EMBL/GenBank/DDBJ databases">
        <title>Genomic Encyclopedia of Archaeal and Bacterial Type Strains, Phase II (KMG-II): from individual species to whole genera.</title>
        <authorList>
            <person name="Goeker M."/>
        </authorList>
    </citation>
    <scope>NUCLEOTIDE SEQUENCE [LARGE SCALE GENOMIC DNA]</scope>
    <source>
        <strain evidence="2 3">DSM 29955</strain>
    </source>
</reference>
<name>A0A2T6K1D5_9RHOB</name>
<dbReference type="GO" id="GO:0022857">
    <property type="term" value="F:transmembrane transporter activity"/>
    <property type="evidence" value="ECO:0007669"/>
    <property type="project" value="InterPro"/>
</dbReference>
<organism evidence="2 3">
    <name type="scientific">Yoonia sediminilitoris</name>
    <dbReference type="NCBI Taxonomy" id="1286148"/>
    <lineage>
        <taxon>Bacteria</taxon>
        <taxon>Pseudomonadati</taxon>
        <taxon>Pseudomonadota</taxon>
        <taxon>Alphaproteobacteria</taxon>
        <taxon>Rhodobacterales</taxon>
        <taxon>Paracoccaceae</taxon>
        <taxon>Yoonia</taxon>
    </lineage>
</organism>
<comment type="caution">
    <text evidence="2">The sequence shown here is derived from an EMBL/GenBank/DDBJ whole genome shotgun (WGS) entry which is preliminary data.</text>
</comment>
<evidence type="ECO:0000259" key="1">
    <source>
        <dbReference type="Pfam" id="PF04069"/>
    </source>
</evidence>
<dbReference type="EMBL" id="QBUD01000034">
    <property type="protein sequence ID" value="PUB08408.1"/>
    <property type="molecule type" value="Genomic_DNA"/>
</dbReference>
<keyword evidence="3" id="KW-1185">Reference proteome</keyword>